<dbReference type="Proteomes" id="UP000550707">
    <property type="component" value="Unassembled WGS sequence"/>
</dbReference>
<sequence>MALRGNRDPRHPERRCRGPNYRLHVDGAPHGR</sequence>
<reference evidence="2 3" key="1">
    <citation type="journal article" date="2020" name="Nature">
        <title>Six reference-quality genomes reveal evolution of bat adaptations.</title>
        <authorList>
            <person name="Jebb D."/>
            <person name="Huang Z."/>
            <person name="Pippel M."/>
            <person name="Hughes G.M."/>
            <person name="Lavrichenko K."/>
            <person name="Devanna P."/>
            <person name="Winkler S."/>
            <person name="Jermiin L.S."/>
            <person name="Skirmuntt E.C."/>
            <person name="Katzourakis A."/>
            <person name="Burkitt-Gray L."/>
            <person name="Ray D.A."/>
            <person name="Sullivan K.A.M."/>
            <person name="Roscito J.G."/>
            <person name="Kirilenko B.M."/>
            <person name="Davalos L.M."/>
            <person name="Corthals A.P."/>
            <person name="Power M.L."/>
            <person name="Jones G."/>
            <person name="Ransome R.D."/>
            <person name="Dechmann D.K.N."/>
            <person name="Locatelli A.G."/>
            <person name="Puechmaille S.J."/>
            <person name="Fedrigo O."/>
            <person name="Jarvis E.D."/>
            <person name="Hiller M."/>
            <person name="Vernes S.C."/>
            <person name="Myers E.W."/>
            <person name="Teeling E.C."/>
        </authorList>
    </citation>
    <scope>NUCLEOTIDE SEQUENCE [LARGE SCALE GENOMIC DNA]</scope>
    <source>
        <strain evidence="2">MMolMol1</strain>
        <tissue evidence="2">Muscle</tissue>
    </source>
</reference>
<feature type="compositionally biased region" description="Basic and acidic residues" evidence="1">
    <location>
        <begin position="1"/>
        <end position="11"/>
    </location>
</feature>
<gene>
    <name evidence="2" type="ORF">HJG59_001963</name>
</gene>
<organism evidence="2 3">
    <name type="scientific">Molossus molossus</name>
    <name type="common">Pallas' mastiff bat</name>
    <name type="synonym">Vespertilio molossus</name>
    <dbReference type="NCBI Taxonomy" id="27622"/>
    <lineage>
        <taxon>Eukaryota</taxon>
        <taxon>Metazoa</taxon>
        <taxon>Chordata</taxon>
        <taxon>Craniata</taxon>
        <taxon>Vertebrata</taxon>
        <taxon>Euteleostomi</taxon>
        <taxon>Mammalia</taxon>
        <taxon>Eutheria</taxon>
        <taxon>Laurasiatheria</taxon>
        <taxon>Chiroptera</taxon>
        <taxon>Yangochiroptera</taxon>
        <taxon>Molossidae</taxon>
        <taxon>Molossus</taxon>
    </lineage>
</organism>
<feature type="region of interest" description="Disordered" evidence="1">
    <location>
        <begin position="1"/>
        <end position="32"/>
    </location>
</feature>
<accession>A0A7J8C5X7</accession>
<dbReference type="AlphaFoldDB" id="A0A7J8C5X7"/>
<evidence type="ECO:0000313" key="2">
    <source>
        <dbReference type="EMBL" id="KAF6406232.1"/>
    </source>
</evidence>
<evidence type="ECO:0000313" key="3">
    <source>
        <dbReference type="Proteomes" id="UP000550707"/>
    </source>
</evidence>
<evidence type="ECO:0000256" key="1">
    <source>
        <dbReference type="SAM" id="MobiDB-lite"/>
    </source>
</evidence>
<dbReference type="EMBL" id="JACASF010000021">
    <property type="protein sequence ID" value="KAF6406232.1"/>
    <property type="molecule type" value="Genomic_DNA"/>
</dbReference>
<feature type="compositionally biased region" description="Basic and acidic residues" evidence="1">
    <location>
        <begin position="23"/>
        <end position="32"/>
    </location>
</feature>
<keyword evidence="3" id="KW-1185">Reference proteome</keyword>
<proteinExistence type="predicted"/>
<comment type="caution">
    <text evidence="2">The sequence shown here is derived from an EMBL/GenBank/DDBJ whole genome shotgun (WGS) entry which is preliminary data.</text>
</comment>
<name>A0A7J8C5X7_MOLMO</name>
<protein>
    <submittedName>
        <fullName evidence="2">Carbonic anhydrase 11</fullName>
    </submittedName>
</protein>